<dbReference type="PANTHER" id="PTHR43273">
    <property type="entry name" value="ANAEROBIC SULFATASE-MATURATING ENZYME HOMOLOG ASLB-RELATED"/>
    <property type="match status" value="1"/>
</dbReference>
<evidence type="ECO:0008006" key="4">
    <source>
        <dbReference type="Google" id="ProtNLM"/>
    </source>
</evidence>
<sequence>MTLPEGPSAARPAAPGPERWLPCDGPVVPLSGPGRVRWRESRGARRRTMTMTWLDGREPVDLGSFRDAVERAERRAGPGTRVEHALCTTGARLDDTWCRFLAARDFLVGLSADDTAGRRLLPETARRLRLHGVDCNVLYRVHAGNADDPVGVYRYCRDELGVRHVQFIPVVERVGEARRAGRRRAGGSAVSARTVRPEQWAAFLVAVFDEWVRRDVGRQHVQIFEEALTAWTAAARRPRTARAGWERLPLYCRCCPVLFACGGGSPGNRFVESPDGEPGLAYLCAGYREFFDHIDQPMQVMAALLRSGRDVAEVMTVIARYEHERRAASDVSDA</sequence>
<dbReference type="Gene3D" id="3.20.20.70">
    <property type="entry name" value="Aldolase class I"/>
    <property type="match status" value="2"/>
</dbReference>
<dbReference type="EMBL" id="JAAGLI010001220">
    <property type="protein sequence ID" value="NEA29689.1"/>
    <property type="molecule type" value="Genomic_DNA"/>
</dbReference>
<reference evidence="2 3" key="1">
    <citation type="submission" date="2020-01" db="EMBL/GenBank/DDBJ databases">
        <title>Insect and environment-associated Actinomycetes.</title>
        <authorList>
            <person name="Currrie C."/>
            <person name="Chevrette M."/>
            <person name="Carlson C."/>
            <person name="Stubbendieck R."/>
            <person name="Wendt-Pienkowski E."/>
        </authorList>
    </citation>
    <scope>NUCLEOTIDE SEQUENCE [LARGE SCALE GENOMIC DNA]</scope>
    <source>
        <strain evidence="2 3">SID10258</strain>
    </source>
</reference>
<dbReference type="GO" id="GO:0016491">
    <property type="term" value="F:oxidoreductase activity"/>
    <property type="evidence" value="ECO:0007669"/>
    <property type="project" value="InterPro"/>
</dbReference>
<proteinExistence type="predicted"/>
<feature type="compositionally biased region" description="Low complexity" evidence="1">
    <location>
        <begin position="1"/>
        <end position="19"/>
    </location>
</feature>
<dbReference type="InterPro" id="IPR013785">
    <property type="entry name" value="Aldolase_TIM"/>
</dbReference>
<protein>
    <recommendedName>
        <fullName evidence="4">Radical SAM protein</fullName>
    </recommendedName>
</protein>
<evidence type="ECO:0000313" key="3">
    <source>
        <dbReference type="Proteomes" id="UP000475532"/>
    </source>
</evidence>
<dbReference type="RefSeq" id="WP_163064367.1">
    <property type="nucleotide sequence ID" value="NZ_JAAGLI010001220.1"/>
</dbReference>
<dbReference type="InterPro" id="IPR023867">
    <property type="entry name" value="Sulphatase_maturase_rSAM"/>
</dbReference>
<organism evidence="2 3">
    <name type="scientific">Actinomadura bangladeshensis</name>
    <dbReference type="NCBI Taxonomy" id="453573"/>
    <lineage>
        <taxon>Bacteria</taxon>
        <taxon>Bacillati</taxon>
        <taxon>Actinomycetota</taxon>
        <taxon>Actinomycetes</taxon>
        <taxon>Streptosporangiales</taxon>
        <taxon>Thermomonosporaceae</taxon>
        <taxon>Actinomadura</taxon>
    </lineage>
</organism>
<gene>
    <name evidence="2" type="ORF">G3I70_45390</name>
</gene>
<evidence type="ECO:0000313" key="2">
    <source>
        <dbReference type="EMBL" id="NEA29689.1"/>
    </source>
</evidence>
<dbReference type="Proteomes" id="UP000475532">
    <property type="component" value="Unassembled WGS sequence"/>
</dbReference>
<name>A0A6L9QW00_9ACTN</name>
<evidence type="ECO:0000256" key="1">
    <source>
        <dbReference type="SAM" id="MobiDB-lite"/>
    </source>
</evidence>
<dbReference type="PANTHER" id="PTHR43273:SF3">
    <property type="entry name" value="ANAEROBIC SULFATASE-MATURATING ENZYME HOMOLOG ASLB-RELATED"/>
    <property type="match status" value="1"/>
</dbReference>
<comment type="caution">
    <text evidence="2">The sequence shown here is derived from an EMBL/GenBank/DDBJ whole genome shotgun (WGS) entry which is preliminary data.</text>
</comment>
<accession>A0A6L9QW00</accession>
<feature type="region of interest" description="Disordered" evidence="1">
    <location>
        <begin position="1"/>
        <end position="23"/>
    </location>
</feature>
<dbReference type="AlphaFoldDB" id="A0A6L9QW00"/>